<keyword evidence="5" id="KW-0573">Peptidoglycan synthesis</keyword>
<dbReference type="PANTHER" id="PTHR41533:SF2">
    <property type="entry name" value="BLR7131 PROTEIN"/>
    <property type="match status" value="1"/>
</dbReference>
<dbReference type="InterPro" id="IPR052905">
    <property type="entry name" value="LD-transpeptidase_YkuD-like"/>
</dbReference>
<dbReference type="Pfam" id="PF03734">
    <property type="entry name" value="YkuD"/>
    <property type="match status" value="1"/>
</dbReference>
<comment type="caution">
    <text evidence="8">The sequence shown here is derived from an EMBL/GenBank/DDBJ whole genome shotgun (WGS) entry which is preliminary data.</text>
</comment>
<comment type="pathway">
    <text evidence="1">Cell wall biogenesis; peptidoglycan biosynthesis.</text>
</comment>
<name>A0ABT7QYR0_9BACT</name>
<evidence type="ECO:0000259" key="7">
    <source>
        <dbReference type="Pfam" id="PF03734"/>
    </source>
</evidence>
<evidence type="ECO:0000256" key="1">
    <source>
        <dbReference type="ARBA" id="ARBA00004752"/>
    </source>
</evidence>
<proteinExistence type="inferred from homology"/>
<evidence type="ECO:0000256" key="6">
    <source>
        <dbReference type="ARBA" id="ARBA00023316"/>
    </source>
</evidence>
<evidence type="ECO:0000313" key="8">
    <source>
        <dbReference type="EMBL" id="MDM5271976.1"/>
    </source>
</evidence>
<keyword evidence="4" id="KW-0133">Cell shape</keyword>
<accession>A0ABT7QYR0</accession>
<dbReference type="RefSeq" id="WP_289413707.1">
    <property type="nucleotide sequence ID" value="NZ_JAQIBD010000002.1"/>
</dbReference>
<dbReference type="PANTHER" id="PTHR41533">
    <property type="entry name" value="L,D-TRANSPEPTIDASE HI_1667-RELATED"/>
    <property type="match status" value="1"/>
</dbReference>
<evidence type="ECO:0000313" key="9">
    <source>
        <dbReference type="Proteomes" id="UP001169069"/>
    </source>
</evidence>
<gene>
    <name evidence="8" type="ORF">PGH07_07280</name>
</gene>
<protein>
    <submittedName>
        <fullName evidence="8">L,D-transpeptidase family protein</fullName>
    </submittedName>
</protein>
<sequence>MKIRLLVGLLVAVIMNGCVDTPDEEGWKSAQKKEFLQILEEDRYASVCDQQALYEKVKKTGNSKLMSKLLLKYTDNLANSCIDLKNFNEVQEAKKEKKIESHYDIYLQKVDKKQVLTQLKAGQSIKSILKPYVPETEQFAKLVKTYNTLKNKEGVTPKQLRTIRLNIERTKIMRQDLGEDYALVNIPEFKVRIKKGDQTTMKFGVIVGKKNLQTPIFAEPMQYITLNPQWGVPDSIARNEIIPKLLKDPAYLARNNMVIRRDYNLESKDVSVNDIDLTAYKGGKGEVPFKFIEKPSERNVLGRIKFIFPNRHSVYMHDTQAKSLFKRQVRTFSHGCVRLEKPNDMLIHIAKNFTSETKESIMDKYSSLKTHHIVLKKKLMVHTAYLTSYVDTNGKLSMFNDIYGFDRDQKLNF</sequence>
<comment type="similarity">
    <text evidence="2">Belongs to the YkuD family.</text>
</comment>
<dbReference type="SUPFAM" id="SSF141523">
    <property type="entry name" value="L,D-transpeptidase catalytic domain-like"/>
    <property type="match status" value="1"/>
</dbReference>
<dbReference type="InterPro" id="IPR038063">
    <property type="entry name" value="Transpep_catalytic_dom"/>
</dbReference>
<evidence type="ECO:0000256" key="2">
    <source>
        <dbReference type="ARBA" id="ARBA00005992"/>
    </source>
</evidence>
<dbReference type="Proteomes" id="UP001169069">
    <property type="component" value="Unassembled WGS sequence"/>
</dbReference>
<keyword evidence="3" id="KW-0808">Transferase</keyword>
<keyword evidence="6" id="KW-0961">Cell wall biogenesis/degradation</keyword>
<dbReference type="CDD" id="cd16913">
    <property type="entry name" value="YkuD_like"/>
    <property type="match status" value="1"/>
</dbReference>
<evidence type="ECO:0000256" key="4">
    <source>
        <dbReference type="ARBA" id="ARBA00022960"/>
    </source>
</evidence>
<dbReference type="EMBL" id="JAQIBD010000002">
    <property type="protein sequence ID" value="MDM5271976.1"/>
    <property type="molecule type" value="Genomic_DNA"/>
</dbReference>
<dbReference type="InterPro" id="IPR005490">
    <property type="entry name" value="LD_TPept_cat_dom"/>
</dbReference>
<keyword evidence="9" id="KW-1185">Reference proteome</keyword>
<evidence type="ECO:0000256" key="5">
    <source>
        <dbReference type="ARBA" id="ARBA00022984"/>
    </source>
</evidence>
<reference evidence="8" key="1">
    <citation type="submission" date="2023-01" db="EMBL/GenBank/DDBJ databases">
        <title>Sulfurovum sp. zt1-1 genome assembly.</title>
        <authorList>
            <person name="Wang J."/>
        </authorList>
    </citation>
    <scope>NUCLEOTIDE SEQUENCE</scope>
    <source>
        <strain evidence="8">Zt1-1</strain>
    </source>
</reference>
<evidence type="ECO:0000256" key="3">
    <source>
        <dbReference type="ARBA" id="ARBA00022679"/>
    </source>
</evidence>
<organism evidence="8 9">
    <name type="scientific">Sulfurovum zhangzhouensis</name>
    <dbReference type="NCBI Taxonomy" id="3019067"/>
    <lineage>
        <taxon>Bacteria</taxon>
        <taxon>Pseudomonadati</taxon>
        <taxon>Campylobacterota</taxon>
        <taxon>Epsilonproteobacteria</taxon>
        <taxon>Campylobacterales</taxon>
        <taxon>Sulfurovaceae</taxon>
        <taxon>Sulfurovum</taxon>
    </lineage>
</organism>
<dbReference type="Gene3D" id="2.40.440.10">
    <property type="entry name" value="L,D-transpeptidase catalytic domain-like"/>
    <property type="match status" value="1"/>
</dbReference>
<feature type="domain" description="L,D-TPase catalytic" evidence="7">
    <location>
        <begin position="180"/>
        <end position="345"/>
    </location>
</feature>